<protein>
    <recommendedName>
        <fullName evidence="2">NADH:ubiquinone reductase (non-electrogenic)</fullName>
        <ecNumber evidence="2">1.6.5.9</ecNumber>
    </recommendedName>
</protein>
<dbReference type="InterPro" id="IPR054585">
    <property type="entry name" value="NDH2-like_C"/>
</dbReference>
<dbReference type="PRINTS" id="PR00368">
    <property type="entry name" value="FADPNR"/>
</dbReference>
<keyword evidence="13" id="KW-1185">Reference proteome</keyword>
<dbReference type="AlphaFoldDB" id="K9E7J0"/>
<feature type="transmembrane region" description="Helical" evidence="9">
    <location>
        <begin position="423"/>
        <end position="443"/>
    </location>
</feature>
<dbReference type="EC" id="1.6.5.9" evidence="2"/>
<accession>K9E7J0</accession>
<dbReference type="Proteomes" id="UP000009872">
    <property type="component" value="Unassembled WGS sequence"/>
</dbReference>
<dbReference type="Pfam" id="PF07992">
    <property type="entry name" value="Pyr_redox_2"/>
    <property type="match status" value="1"/>
</dbReference>
<sequence length="478" mass="54430">MFILISFCTLIRKCDERKSKIDQNDNSEKKRTLFLLQCYSYITNNSLIMKTKMDIPDKEGRKRLVIVGGGFGGLKLARKLKSNKFQIVLLDKNNHHIFQPLLYQVATAGIEPSAISFPFRKIFKRRKHFHIRICEAQRVIPEDNILETSIGTLSYDYLVVSTGCRTNYFGNDGLSQQTMALKNTAEALFNRNQILESFEKAQNTSNIERRKRLMTFVIVGGGATGIELSGALAEMKKFVLPQDYPDLDINLMRIILVDGAPRLLSAFSEKSSEEVADYLLKRDVEIRTSVQVSNYENGVITFNDGNTLETMNVFWVAGVRANSIDGLAKEAYGPGNRLQVDNYNRVQGYTNIFAIGDTALMISTEYPKGHPQVVQPAIQQARNLIGNLDRVERGLEMQPFVYHNKGSMATIGRNHAVVELKKLRFGGFLAWAAWLFIHLMSIVGVKNRLFIFVDWMWSYFTYDPSLRVIIKPLRRDKP</sequence>
<dbReference type="InterPro" id="IPR036188">
    <property type="entry name" value="FAD/NAD-bd_sf"/>
</dbReference>
<dbReference type="STRING" id="742727.HMPREF9447_00295"/>
<evidence type="ECO:0000259" key="11">
    <source>
        <dbReference type="Pfam" id="PF22366"/>
    </source>
</evidence>
<organism evidence="12 13">
    <name type="scientific">Bacteroides oleiciplenus YIT 12058</name>
    <dbReference type="NCBI Taxonomy" id="742727"/>
    <lineage>
        <taxon>Bacteria</taxon>
        <taxon>Pseudomonadati</taxon>
        <taxon>Bacteroidota</taxon>
        <taxon>Bacteroidia</taxon>
        <taxon>Bacteroidales</taxon>
        <taxon>Bacteroidaceae</taxon>
        <taxon>Bacteroides</taxon>
    </lineage>
</organism>
<keyword evidence="9" id="KW-0812">Transmembrane</keyword>
<keyword evidence="9" id="KW-0472">Membrane</keyword>
<dbReference type="PATRIC" id="fig|742727.4.peg.300"/>
<feature type="domain" description="External alternative NADH-ubiquinone oxidoreductase-like C-terminal" evidence="11">
    <location>
        <begin position="405"/>
        <end position="460"/>
    </location>
</feature>
<gene>
    <name evidence="12" type="ORF">HMPREF9447_00295</name>
</gene>
<comment type="similarity">
    <text evidence="1">Belongs to the NADH dehydrogenase family.</text>
</comment>
<dbReference type="PRINTS" id="PR00411">
    <property type="entry name" value="PNDRDTASEI"/>
</dbReference>
<name>K9E7J0_9BACE</name>
<dbReference type="eggNOG" id="COG1252">
    <property type="taxonomic scope" value="Bacteria"/>
</dbReference>
<keyword evidence="5" id="KW-0809">Transit peptide</keyword>
<evidence type="ECO:0000256" key="7">
    <source>
        <dbReference type="ARBA" id="ARBA00023027"/>
    </source>
</evidence>
<evidence type="ECO:0000259" key="10">
    <source>
        <dbReference type="Pfam" id="PF07992"/>
    </source>
</evidence>
<comment type="catalytic activity">
    <reaction evidence="8">
        <text>a quinone + NADH + H(+) = a quinol + NAD(+)</text>
        <dbReference type="Rhea" id="RHEA:46160"/>
        <dbReference type="ChEBI" id="CHEBI:15378"/>
        <dbReference type="ChEBI" id="CHEBI:24646"/>
        <dbReference type="ChEBI" id="CHEBI:57540"/>
        <dbReference type="ChEBI" id="CHEBI:57945"/>
        <dbReference type="ChEBI" id="CHEBI:132124"/>
        <dbReference type="EC" id="1.6.5.9"/>
    </reaction>
</comment>
<dbReference type="InterPro" id="IPR023753">
    <property type="entry name" value="FAD/NAD-binding_dom"/>
</dbReference>
<keyword evidence="4" id="KW-0274">FAD</keyword>
<dbReference type="PANTHER" id="PTHR43706:SF47">
    <property type="entry name" value="EXTERNAL NADH-UBIQUINONE OXIDOREDUCTASE 1, MITOCHONDRIAL-RELATED"/>
    <property type="match status" value="1"/>
</dbReference>
<dbReference type="InterPro" id="IPR045024">
    <property type="entry name" value="NDH-2"/>
</dbReference>
<dbReference type="Gene3D" id="3.50.50.100">
    <property type="match status" value="1"/>
</dbReference>
<evidence type="ECO:0000256" key="1">
    <source>
        <dbReference type="ARBA" id="ARBA00005272"/>
    </source>
</evidence>
<keyword evidence="3" id="KW-0285">Flavoprotein</keyword>
<dbReference type="GO" id="GO:0050136">
    <property type="term" value="F:NADH dehydrogenase (quinone) (non-electrogenic) activity"/>
    <property type="evidence" value="ECO:0007669"/>
    <property type="project" value="UniProtKB-EC"/>
</dbReference>
<evidence type="ECO:0000256" key="6">
    <source>
        <dbReference type="ARBA" id="ARBA00023002"/>
    </source>
</evidence>
<evidence type="ECO:0000313" key="12">
    <source>
        <dbReference type="EMBL" id="EKU92638.1"/>
    </source>
</evidence>
<evidence type="ECO:0000256" key="8">
    <source>
        <dbReference type="ARBA" id="ARBA00047599"/>
    </source>
</evidence>
<dbReference type="SUPFAM" id="SSF51905">
    <property type="entry name" value="FAD/NAD(P)-binding domain"/>
    <property type="match status" value="2"/>
</dbReference>
<dbReference type="PANTHER" id="PTHR43706">
    <property type="entry name" value="NADH DEHYDROGENASE"/>
    <property type="match status" value="1"/>
</dbReference>
<dbReference type="EMBL" id="ADLF01000001">
    <property type="protein sequence ID" value="EKU92638.1"/>
    <property type="molecule type" value="Genomic_DNA"/>
</dbReference>
<comment type="caution">
    <text evidence="12">The sequence shown here is derived from an EMBL/GenBank/DDBJ whole genome shotgun (WGS) entry which is preliminary data.</text>
</comment>
<dbReference type="HOGENOM" id="CLU_021377_7_1_10"/>
<evidence type="ECO:0000256" key="3">
    <source>
        <dbReference type="ARBA" id="ARBA00022630"/>
    </source>
</evidence>
<feature type="domain" description="FAD/NAD(P)-binding" evidence="10">
    <location>
        <begin position="63"/>
        <end position="381"/>
    </location>
</feature>
<keyword evidence="7" id="KW-0520">NAD</keyword>
<dbReference type="Pfam" id="PF22366">
    <property type="entry name" value="NDH2_C"/>
    <property type="match status" value="1"/>
</dbReference>
<evidence type="ECO:0000256" key="4">
    <source>
        <dbReference type="ARBA" id="ARBA00022827"/>
    </source>
</evidence>
<evidence type="ECO:0000256" key="5">
    <source>
        <dbReference type="ARBA" id="ARBA00022946"/>
    </source>
</evidence>
<reference evidence="12 13" key="1">
    <citation type="submission" date="2012-09" db="EMBL/GenBank/DDBJ databases">
        <title>The Genome Sequence of Bacteroides oleiciplenus YIT 12058.</title>
        <authorList>
            <consortium name="The Broad Institute Genome Sequencing Platform"/>
            <person name="Earl A."/>
            <person name="Ward D."/>
            <person name="Feldgarden M."/>
            <person name="Gevers D."/>
            <person name="Morotomi M."/>
            <person name="Walker B."/>
            <person name="Young S.K."/>
            <person name="Zeng Q."/>
            <person name="Gargeya S."/>
            <person name="Fitzgerald M."/>
            <person name="Haas B."/>
            <person name="Abouelleil A."/>
            <person name="Alvarado L."/>
            <person name="Arachchi H.M."/>
            <person name="Berlin A.M."/>
            <person name="Chapman S.B."/>
            <person name="Goldberg J."/>
            <person name="Griggs A."/>
            <person name="Gujja S."/>
            <person name="Hansen M."/>
            <person name="Howarth C."/>
            <person name="Imamovic A."/>
            <person name="Larimer J."/>
            <person name="McCowen C."/>
            <person name="Montmayeur A."/>
            <person name="Murphy C."/>
            <person name="Neiman D."/>
            <person name="Pearson M."/>
            <person name="Priest M."/>
            <person name="Roberts A."/>
            <person name="Saif S."/>
            <person name="Shea T."/>
            <person name="Sisk P."/>
            <person name="Sykes S."/>
            <person name="Wortman J."/>
            <person name="Nusbaum C."/>
            <person name="Birren B."/>
        </authorList>
    </citation>
    <scope>NUCLEOTIDE SEQUENCE [LARGE SCALE GENOMIC DNA]</scope>
    <source>
        <strain evidence="12 13">YIT 12058</strain>
    </source>
</reference>
<evidence type="ECO:0000313" key="13">
    <source>
        <dbReference type="Proteomes" id="UP000009872"/>
    </source>
</evidence>
<keyword evidence="6" id="KW-0560">Oxidoreductase</keyword>
<keyword evidence="9" id="KW-1133">Transmembrane helix</keyword>
<evidence type="ECO:0000256" key="9">
    <source>
        <dbReference type="SAM" id="Phobius"/>
    </source>
</evidence>
<evidence type="ECO:0000256" key="2">
    <source>
        <dbReference type="ARBA" id="ARBA00012637"/>
    </source>
</evidence>
<proteinExistence type="inferred from homology"/>